<dbReference type="AlphaFoldDB" id="A0A848L5G2"/>
<organism evidence="2 3">
    <name type="scientific">Pyxidicoccus fallax</name>
    <dbReference type="NCBI Taxonomy" id="394095"/>
    <lineage>
        <taxon>Bacteria</taxon>
        <taxon>Pseudomonadati</taxon>
        <taxon>Myxococcota</taxon>
        <taxon>Myxococcia</taxon>
        <taxon>Myxococcales</taxon>
        <taxon>Cystobacterineae</taxon>
        <taxon>Myxococcaceae</taxon>
        <taxon>Pyxidicoccus</taxon>
    </lineage>
</organism>
<feature type="signal peptide" evidence="1">
    <location>
        <begin position="1"/>
        <end position="20"/>
    </location>
</feature>
<dbReference type="Gene3D" id="3.30.1660.40">
    <property type="entry name" value="FlgT, N-terminal domain"/>
    <property type="match status" value="1"/>
</dbReference>
<reference evidence="2 3" key="1">
    <citation type="submission" date="2020-04" db="EMBL/GenBank/DDBJ databases">
        <title>Draft genome of Pyxidicoccus fallax type strain.</title>
        <authorList>
            <person name="Whitworth D.E."/>
        </authorList>
    </citation>
    <scope>NUCLEOTIDE SEQUENCE [LARGE SCALE GENOMIC DNA]</scope>
    <source>
        <strain evidence="2 3">DSM 14698</strain>
    </source>
</reference>
<keyword evidence="1" id="KW-0732">Signal</keyword>
<dbReference type="RefSeq" id="WP_169343140.1">
    <property type="nucleotide sequence ID" value="NZ_JABBJJ010000009.1"/>
</dbReference>
<accession>A0A848L5G2</accession>
<dbReference type="EMBL" id="JABBJJ010000009">
    <property type="protein sequence ID" value="NMO13856.1"/>
    <property type="molecule type" value="Genomic_DNA"/>
</dbReference>
<comment type="caution">
    <text evidence="2">The sequence shown here is derived from an EMBL/GenBank/DDBJ whole genome shotgun (WGS) entry which is preliminary data.</text>
</comment>
<gene>
    <name evidence="2" type="ORF">HG543_03135</name>
</gene>
<evidence type="ECO:0000313" key="2">
    <source>
        <dbReference type="EMBL" id="NMO13856.1"/>
    </source>
</evidence>
<name>A0A848L5G2_9BACT</name>
<protein>
    <recommendedName>
        <fullName evidence="4">Flagellar assembly protein T N-terminal domain-containing protein</fullName>
    </recommendedName>
</protein>
<dbReference type="InterPro" id="IPR038180">
    <property type="entry name" value="FlgT_N_sf"/>
</dbReference>
<proteinExistence type="predicted"/>
<sequence>MARSLKLTAVSLLLASVAFAAAPPPATVVKEVTGEAAIVDDNRDKAFADAKAAALREAVEQVAGVLVSSDTLTANSQLIHDRILTHSAGYVRTHEVLERKEEGGVAKVRVRAEVGTAQLDKDLQAVRALIGRLGNSRLLIVLQEQAITPDKVITSSSVLTQVLTEAFRNDGWRIIDPSFAAGKLEVAPGVSFITPNAKVIQELKVADYIVTGTVTFRHEKSSRDGDALSAHLKDLYLVSGTWELAVFATDSGTQIARVADAFDSGPESRGSNYPNISYERTSFEIARHRGKKILGDVRKAVIDHLSQAEQNGTQVVMKVHGLRDYNAVKTFKTVLTRALTGVSEVKQGHFAKEEIQFDLRYQGSTETLAETLGEKAFQKKLAEAFGGKAPPKASVTGVTSNTVELTLAP</sequence>
<evidence type="ECO:0008006" key="4">
    <source>
        <dbReference type="Google" id="ProtNLM"/>
    </source>
</evidence>
<feature type="chain" id="PRO_5032735275" description="Flagellar assembly protein T N-terminal domain-containing protein" evidence="1">
    <location>
        <begin position="21"/>
        <end position="409"/>
    </location>
</feature>
<dbReference type="Proteomes" id="UP000518300">
    <property type="component" value="Unassembled WGS sequence"/>
</dbReference>
<keyword evidence="3" id="KW-1185">Reference proteome</keyword>
<evidence type="ECO:0000256" key="1">
    <source>
        <dbReference type="SAM" id="SignalP"/>
    </source>
</evidence>
<evidence type="ECO:0000313" key="3">
    <source>
        <dbReference type="Proteomes" id="UP000518300"/>
    </source>
</evidence>